<name>A0A9D4ZTP6_ADICA</name>
<dbReference type="Pfam" id="PF14547">
    <property type="entry name" value="Hydrophob_seed"/>
    <property type="match status" value="1"/>
</dbReference>
<keyword evidence="1" id="KW-0732">Signal</keyword>
<protein>
    <recommendedName>
        <fullName evidence="2">Hydrophobic seed protein domain-containing protein</fullName>
    </recommendedName>
</protein>
<dbReference type="PANTHER" id="PTHR31731">
    <property type="match status" value="1"/>
</dbReference>
<evidence type="ECO:0000313" key="3">
    <source>
        <dbReference type="EMBL" id="KAI5085027.1"/>
    </source>
</evidence>
<accession>A0A9D4ZTP6</accession>
<proteinExistence type="predicted"/>
<keyword evidence="4" id="KW-1185">Reference proteome</keyword>
<feature type="chain" id="PRO_5039389804" description="Hydrophobic seed protein domain-containing protein" evidence="1">
    <location>
        <begin position="32"/>
        <end position="136"/>
    </location>
</feature>
<dbReference type="InterPro" id="IPR027923">
    <property type="entry name" value="Hydrophob_seed_dom"/>
</dbReference>
<dbReference type="InterPro" id="IPR051636">
    <property type="entry name" value="Plant_LTP/defense-related"/>
</dbReference>
<comment type="caution">
    <text evidence="3">The sequence shown here is derived from an EMBL/GenBank/DDBJ whole genome shotgun (WGS) entry which is preliminary data.</text>
</comment>
<gene>
    <name evidence="3" type="ORF">GOP47_0001196</name>
</gene>
<evidence type="ECO:0000256" key="1">
    <source>
        <dbReference type="SAM" id="SignalP"/>
    </source>
</evidence>
<dbReference type="Gene3D" id="1.10.110.10">
    <property type="entry name" value="Plant lipid-transfer and hydrophobic proteins"/>
    <property type="match status" value="1"/>
</dbReference>
<dbReference type="SUPFAM" id="SSF47699">
    <property type="entry name" value="Bifunctional inhibitor/lipid-transfer protein/seed storage 2S albumin"/>
    <property type="match status" value="1"/>
</dbReference>
<dbReference type="Proteomes" id="UP000886520">
    <property type="component" value="Chromosome 1"/>
</dbReference>
<dbReference type="AlphaFoldDB" id="A0A9D4ZTP6"/>
<feature type="signal peptide" evidence="1">
    <location>
        <begin position="1"/>
        <end position="31"/>
    </location>
</feature>
<evidence type="ECO:0000313" key="4">
    <source>
        <dbReference type="Proteomes" id="UP000886520"/>
    </source>
</evidence>
<feature type="domain" description="Hydrophobic seed protein" evidence="2">
    <location>
        <begin position="53"/>
        <end position="136"/>
    </location>
</feature>
<reference evidence="3" key="1">
    <citation type="submission" date="2021-01" db="EMBL/GenBank/DDBJ databases">
        <title>Adiantum capillus-veneris genome.</title>
        <authorList>
            <person name="Fang Y."/>
            <person name="Liao Q."/>
        </authorList>
    </citation>
    <scope>NUCLEOTIDE SEQUENCE</scope>
    <source>
        <strain evidence="3">H3</strain>
        <tissue evidence="3">Leaf</tissue>
    </source>
</reference>
<dbReference type="OrthoDB" id="1935738at2759"/>
<dbReference type="EMBL" id="JABFUD020000001">
    <property type="protein sequence ID" value="KAI5085027.1"/>
    <property type="molecule type" value="Genomic_DNA"/>
</dbReference>
<organism evidence="3 4">
    <name type="scientific">Adiantum capillus-veneris</name>
    <name type="common">Maidenhair fern</name>
    <dbReference type="NCBI Taxonomy" id="13818"/>
    <lineage>
        <taxon>Eukaryota</taxon>
        <taxon>Viridiplantae</taxon>
        <taxon>Streptophyta</taxon>
        <taxon>Embryophyta</taxon>
        <taxon>Tracheophyta</taxon>
        <taxon>Polypodiopsida</taxon>
        <taxon>Polypodiidae</taxon>
        <taxon>Polypodiales</taxon>
        <taxon>Pteridineae</taxon>
        <taxon>Pteridaceae</taxon>
        <taxon>Vittarioideae</taxon>
        <taxon>Adiantum</taxon>
    </lineage>
</organism>
<dbReference type="InterPro" id="IPR036312">
    <property type="entry name" value="Bifun_inhib/LTP/seed_sf"/>
</dbReference>
<evidence type="ECO:0000259" key="2">
    <source>
        <dbReference type="Pfam" id="PF14547"/>
    </source>
</evidence>
<sequence length="136" mass="14593">MGLLARKLRAAMAKSCILLLMLFLTKRFVVAEEREPMPFFSRSYPFLKATAECPASVALKLNACVSVLGGVLGDPLLTPCCALLLKQADLHAQYMCLCEAINAGALGVVPSFVKPRVIVNILITCGLEVPSKVVCP</sequence>